<comment type="caution">
    <text evidence="1">The sequence shown here is derived from an EMBL/GenBank/DDBJ whole genome shotgun (WGS) entry which is preliminary data.</text>
</comment>
<keyword evidence="2" id="KW-1185">Reference proteome</keyword>
<dbReference type="Proteomes" id="UP001165186">
    <property type="component" value="Unassembled WGS sequence"/>
</dbReference>
<accession>A0ACB5SHN4</accession>
<name>A0ACB5SHN4_9PEZI</name>
<gene>
    <name evidence="1" type="primary">g10667</name>
    <name evidence="1" type="ORF">NpPPO83_00010667</name>
</gene>
<protein>
    <submittedName>
        <fullName evidence="1">Uncharacterized protein</fullName>
    </submittedName>
</protein>
<dbReference type="EMBL" id="BSXG01000099">
    <property type="protein sequence ID" value="GME41644.1"/>
    <property type="molecule type" value="Genomic_DNA"/>
</dbReference>
<organism evidence="1 2">
    <name type="scientific">Neofusicoccum parvum</name>
    <dbReference type="NCBI Taxonomy" id="310453"/>
    <lineage>
        <taxon>Eukaryota</taxon>
        <taxon>Fungi</taxon>
        <taxon>Dikarya</taxon>
        <taxon>Ascomycota</taxon>
        <taxon>Pezizomycotina</taxon>
        <taxon>Dothideomycetes</taxon>
        <taxon>Dothideomycetes incertae sedis</taxon>
        <taxon>Botryosphaeriales</taxon>
        <taxon>Botryosphaeriaceae</taxon>
        <taxon>Neofusicoccum</taxon>
    </lineage>
</organism>
<reference evidence="1" key="1">
    <citation type="submission" date="2024-09" db="EMBL/GenBank/DDBJ databases">
        <title>Draft Genome Sequences of Neofusicoccum parvum.</title>
        <authorList>
            <person name="Ashida A."/>
            <person name="Camagna M."/>
            <person name="Tanaka A."/>
            <person name="Takemoto D."/>
        </authorList>
    </citation>
    <scope>NUCLEOTIDE SEQUENCE</scope>
    <source>
        <strain evidence="1">PPO83</strain>
    </source>
</reference>
<evidence type="ECO:0000313" key="1">
    <source>
        <dbReference type="EMBL" id="GME41644.1"/>
    </source>
</evidence>
<sequence>MAPSTINVLLTSFPGLGLPRTLSLPLPATSTVADFTAALSQRIPAIDNRLILTTNSNKLLQPDSSTPLASLISAPESHDTTAFLPLRLSAPLCGGKGGFGSQLRAAGGRMRKKRGAGENNGSSRNLDGRRLRTVTEAKALAEYLAVKPEMDQKEKEERRKRWEDIVAMAERKEEEILKGGKGRLNGEWVEAKEDAEERTRQAVLAAMKNGDIKDVLGKKESDSSASPSEGSEGSESEEEAVQAGASKPTTSKPTVSKPAAPASRTFFGWDEDEDMSDDDDDEDEPEEVEVEGKGKAKA</sequence>
<evidence type="ECO:0000313" key="2">
    <source>
        <dbReference type="Proteomes" id="UP001165186"/>
    </source>
</evidence>
<proteinExistence type="predicted"/>